<organism evidence="2 3">
    <name type="scientific">Fusarium anthophilum</name>
    <dbReference type="NCBI Taxonomy" id="48485"/>
    <lineage>
        <taxon>Eukaryota</taxon>
        <taxon>Fungi</taxon>
        <taxon>Dikarya</taxon>
        <taxon>Ascomycota</taxon>
        <taxon>Pezizomycotina</taxon>
        <taxon>Sordariomycetes</taxon>
        <taxon>Hypocreomycetidae</taxon>
        <taxon>Hypocreales</taxon>
        <taxon>Nectriaceae</taxon>
        <taxon>Fusarium</taxon>
        <taxon>Fusarium fujikuroi species complex</taxon>
    </lineage>
</organism>
<reference evidence="2 3" key="1">
    <citation type="journal article" date="2020" name="BMC Genomics">
        <title>Correction to: Identification and distribution of gene clusters required for synthesis of sphingolipid metabolism inhibitors in diverse species of the filamentous fungus Fusarium.</title>
        <authorList>
            <person name="Kim H.S."/>
            <person name="Lohmar J.M."/>
            <person name="Busman M."/>
            <person name="Brown D.W."/>
            <person name="Naumann T.A."/>
            <person name="Divon H.H."/>
            <person name="Lysoe E."/>
            <person name="Uhlig S."/>
            <person name="Proctor R.H."/>
        </authorList>
    </citation>
    <scope>NUCLEOTIDE SEQUENCE [LARGE SCALE GENOMIC DNA]</scope>
    <source>
        <strain evidence="2 3">NRRL 25214</strain>
    </source>
</reference>
<dbReference type="AlphaFoldDB" id="A0A8H4YU73"/>
<accession>A0A8H4YU73</accession>
<feature type="region of interest" description="Disordered" evidence="1">
    <location>
        <begin position="143"/>
        <end position="177"/>
    </location>
</feature>
<gene>
    <name evidence="2" type="ORF">FANTH_12242</name>
</gene>
<comment type="caution">
    <text evidence="2">The sequence shown here is derived from an EMBL/GenBank/DDBJ whole genome shotgun (WGS) entry which is preliminary data.</text>
</comment>
<evidence type="ECO:0000313" key="2">
    <source>
        <dbReference type="EMBL" id="KAF5234205.1"/>
    </source>
</evidence>
<name>A0A8H4YU73_9HYPO</name>
<evidence type="ECO:0000256" key="1">
    <source>
        <dbReference type="SAM" id="MobiDB-lite"/>
    </source>
</evidence>
<evidence type="ECO:0000313" key="3">
    <source>
        <dbReference type="Proteomes" id="UP000573603"/>
    </source>
</evidence>
<keyword evidence="3" id="KW-1185">Reference proteome</keyword>
<dbReference type="Proteomes" id="UP000573603">
    <property type="component" value="Unassembled WGS sequence"/>
</dbReference>
<protein>
    <submittedName>
        <fullName evidence="2">Uncharacterized protein</fullName>
    </submittedName>
</protein>
<sequence length="177" mass="19802">MASIPIKPIFIRGNDAYHIGLLSVKLTGSFSNTEYIYSITKPATVFTVLPYKGSAIDSPPSQCPAPKELPGLLLICDTLEKRLEYHYNSPRRVVMPVTVFLENGICVEAETYVFPVASIEEEYWNDWELHACVSSERPYPISFPAPKERTPNMPGTAYEDYTDDPVSADLPVKDPKV</sequence>
<dbReference type="EMBL" id="JABEVY010000394">
    <property type="protein sequence ID" value="KAF5234205.1"/>
    <property type="molecule type" value="Genomic_DNA"/>
</dbReference>
<proteinExistence type="predicted"/>